<protein>
    <submittedName>
        <fullName evidence="1">Imidazole glycerol phosphate synthase subunit HisF</fullName>
        <ecNumber evidence="1">4.1.3.-</ecNumber>
    </submittedName>
</protein>
<evidence type="ECO:0000313" key="1">
    <source>
        <dbReference type="EMBL" id="QQK09140.1"/>
    </source>
</evidence>
<keyword evidence="1" id="KW-0456">Lyase</keyword>
<sequence length="269" mass="29619">MKYRNFLNRSKIVKKIIACLDCKDGKLVKGVQFTDIKEIADPVERAAYYIEEGIDEIIYYDISASNEGRKNQIEIARKIAEICKSKNIPLTVGGGISSLEDIQEALDAGATKVSINTAAVKNPQFIKEASEKFGKDKIVVAIDGKKNEKGSWDVYIKGGSENTGIDVVEFAKKLEKLGAGELCMNSIDGDGAKKGYDLELTKQLRDNLTIPIIASGGAGKLEHFKEAFNAGANSALGASVFHFDEIDIHDLKRYLLFKNIEVDWSSYEL</sequence>
<gene>
    <name evidence="1" type="primary">hisF</name>
    <name evidence="1" type="ORF">JFY71_11185</name>
</gene>
<organism evidence="1 2">
    <name type="scientific">Miniphocaeibacter halophilus</name>
    <dbReference type="NCBI Taxonomy" id="2931922"/>
    <lineage>
        <taxon>Bacteria</taxon>
        <taxon>Bacillati</taxon>
        <taxon>Bacillota</taxon>
        <taxon>Tissierellia</taxon>
        <taxon>Tissierellales</taxon>
        <taxon>Peptoniphilaceae</taxon>
        <taxon>Miniphocaeibacter</taxon>
    </lineage>
</organism>
<accession>A0AC61MTX1</accession>
<reference evidence="1 2" key="1">
    <citation type="journal article" date="2022" name="Int. J. Syst. Evol. Microbiol.">
        <title>Miniphocaeibacter halophilus sp. nov., an ammonium-tolerant acetate-producing bacterium isolated from a biogas system.</title>
        <authorList>
            <person name="Schnurer A."/>
            <person name="Singh A."/>
            <person name="Bi S."/>
            <person name="Qiao W."/>
            <person name="Westerholm M."/>
        </authorList>
    </citation>
    <scope>NUCLEOTIDE SEQUENCE [LARGE SCALE GENOMIC DNA]</scope>
    <source>
        <strain evidence="1 2">AMB_01</strain>
    </source>
</reference>
<proteinExistence type="predicted"/>
<keyword evidence="2" id="KW-1185">Reference proteome</keyword>
<name>A0AC61MTX1_9FIRM</name>
<dbReference type="EMBL" id="CP066744">
    <property type="protein sequence ID" value="QQK09140.1"/>
    <property type="molecule type" value="Genomic_DNA"/>
</dbReference>
<dbReference type="EC" id="4.1.3.-" evidence="1"/>
<evidence type="ECO:0000313" key="2">
    <source>
        <dbReference type="Proteomes" id="UP000595814"/>
    </source>
</evidence>
<dbReference type="Proteomes" id="UP000595814">
    <property type="component" value="Chromosome"/>
</dbReference>